<dbReference type="Gene3D" id="1.20.58.1770">
    <property type="match status" value="1"/>
</dbReference>
<proteinExistence type="predicted"/>
<evidence type="ECO:0000259" key="7">
    <source>
        <dbReference type="PROSITE" id="PS51777"/>
    </source>
</evidence>
<dbReference type="SUPFAM" id="SSF50978">
    <property type="entry name" value="WD40 repeat-like"/>
    <property type="match status" value="1"/>
</dbReference>
<evidence type="ECO:0000313" key="9">
    <source>
        <dbReference type="Proteomes" id="UP000472265"/>
    </source>
</evidence>
<protein>
    <submittedName>
        <fullName evidence="8">Sperm associated antigen 9a</fullName>
    </submittedName>
</protein>
<gene>
    <name evidence="8" type="primary">spag9a</name>
</gene>
<accession>A0A671UXW3</accession>
<dbReference type="PANTHER" id="PTHR13886">
    <property type="entry name" value="JNK/SAPK-ASSOCIATED PROTEIN"/>
    <property type="match status" value="1"/>
</dbReference>
<dbReference type="InterPro" id="IPR039911">
    <property type="entry name" value="JIP3/JIP4"/>
</dbReference>
<keyword evidence="9" id="KW-1185">Reference proteome</keyword>
<dbReference type="Gene3D" id="1.20.5.1000">
    <property type="entry name" value="arf6 gtpase in complex with a specific effector, jip4"/>
    <property type="match status" value="1"/>
</dbReference>
<dbReference type="GO" id="GO:0016192">
    <property type="term" value="P:vesicle-mediated transport"/>
    <property type="evidence" value="ECO:0007669"/>
    <property type="project" value="TreeGrafter"/>
</dbReference>
<keyword evidence="2" id="KW-0963">Cytoplasm</keyword>
<dbReference type="PROSITE" id="PS51776">
    <property type="entry name" value="RH1"/>
    <property type="match status" value="1"/>
</dbReference>
<dbReference type="InterPro" id="IPR034743">
    <property type="entry name" value="RH1"/>
</dbReference>
<evidence type="ECO:0000256" key="5">
    <source>
        <dbReference type="SAM" id="MobiDB-lite"/>
    </source>
</evidence>
<sequence length="1179" mass="131402">MELEDGVVYQDDPGTSAMMSERVSGLANSIYREFERLIGKYDEDVVKELMPLVVAVLENLDSVFAENQEHEVELELLKEDNEQLITQYEREKALRKHAEEKFIEFEDTHEQDKKDLQNHVDRMESHARQLELKIKNYVDQIGRLEERELELKKEYNSLHQRHTEMIHNYMEHVERIKMQQISETSESSAVGRVRRERPLSLGIFPPSGGVSLLTPDPQVRADTLGPEAWRFTDPAQPRSNTSLKVCLKAVNQKLELSKSATPMNMGRVKYHETGTGLLENEESSDVQDIIESTPELDMELMGYRPCSTPTKGIENMAFDRNTESLFEELSSAGTGLIGDVDEGADLLGDILKCPRSCLCRNALNVVNKDLILKVDELTCEKEMLQGELEAVLQARTKLEDKNKELEEELKKVRLEVEDVKQKSKDEEDSDVPTAQRKRFTRVEMARVLMERNQYKERLMELQEAVRWTEMIRASRENPTLTEKKKSSIWQFFSRLFSSSSSSPVIKKVDSQSNMKYNAPGSLVKRSSTFSQFPTEKSKTFDFLNEDSPSRKEQKRAQYRQVKAHMQKEDGRVTAHGWSLPSKYKVANGGQVENKINLPVPVYLRPLDQKDASMKLWCAAGVNLSGGRSALASELGKQTKGSQSSLDQLEQESKEKELVAQDEISSRVWVCTSTHSSTKVMVLDASQPSDLLDSFYACNTHVVCIASVPGVLETDFPAGEEVPQDLEASQGDGVSLAGSVASVGSTGSDGAMAAEGTTAIPQTASAGCTDQPAEHSEDAVPTAEEATEATEANAGVGEDGQEDQGVDSNQPGIYTEHVFTDPLGVGPTDSPSDTQRGSGQDGVTSLAEDSDLSEGEVLRMSSALPTMWLGAQNGCLYVHSSVARWRKCLHAIKLKDSILSIVHVKGRVLVALADGTLAIFHRGIDGQWDLTNYHLLDLGRPHHSIRCMTVVHDKVWCGYRNKIYVIQPKAMRIEKSFDAHPRKESQVRQLAWVGDGIWVSIRLDSTLRLFHAHTYQHLQDVDIEPYVSKMLGTGKLGFSFVRITALMISCSRLWVGTGNGVIISIPLSEGIRQLHFKITTGIVPNRPGSAVRVYGDESSDGSMSGSFVPYCSMAHAQLCFHGHRDAVKFFATVPGEQQVKTNLTSEPKTYLVMSGGEGYIDFRMGEFISPLAPLSKHRRC</sequence>
<evidence type="ECO:0000313" key="8">
    <source>
        <dbReference type="Ensembl" id="ENSSAUP00010019282.1"/>
    </source>
</evidence>
<evidence type="ECO:0000259" key="6">
    <source>
        <dbReference type="PROSITE" id="PS51776"/>
    </source>
</evidence>
<dbReference type="AlphaFoldDB" id="A0A671UXW3"/>
<dbReference type="Pfam" id="PF09744">
    <property type="entry name" value="RH1"/>
    <property type="match status" value="1"/>
</dbReference>
<feature type="domain" description="RH2" evidence="7">
    <location>
        <begin position="436"/>
        <end position="507"/>
    </location>
</feature>
<reference evidence="8" key="2">
    <citation type="submission" date="2025-08" db="UniProtKB">
        <authorList>
            <consortium name="Ensembl"/>
        </authorList>
    </citation>
    <scope>IDENTIFICATION</scope>
</reference>
<dbReference type="GO" id="GO:0005737">
    <property type="term" value="C:cytoplasm"/>
    <property type="evidence" value="ECO:0007669"/>
    <property type="project" value="UniProtKB-SubCell"/>
</dbReference>
<evidence type="ECO:0000256" key="2">
    <source>
        <dbReference type="ARBA" id="ARBA00022490"/>
    </source>
</evidence>
<dbReference type="GO" id="GO:0019894">
    <property type="term" value="F:kinesin binding"/>
    <property type="evidence" value="ECO:0007669"/>
    <property type="project" value="TreeGrafter"/>
</dbReference>
<dbReference type="Pfam" id="PF19056">
    <property type="entry name" value="WD40_2"/>
    <property type="match status" value="1"/>
</dbReference>
<dbReference type="Pfam" id="PF16471">
    <property type="entry name" value="JIP_LZII"/>
    <property type="match status" value="1"/>
</dbReference>
<dbReference type="PANTHER" id="PTHR13886:SF2">
    <property type="entry name" value="C-JUN-AMINO-TERMINAL KINASE-INTERACTING PROTEIN 4"/>
    <property type="match status" value="1"/>
</dbReference>
<dbReference type="InterPro" id="IPR034744">
    <property type="entry name" value="RH2"/>
</dbReference>
<dbReference type="GO" id="GO:0005078">
    <property type="term" value="F:MAP-kinase scaffold activity"/>
    <property type="evidence" value="ECO:0007669"/>
    <property type="project" value="InterPro"/>
</dbReference>
<dbReference type="InterPro" id="IPR036322">
    <property type="entry name" value="WD40_repeat_dom_sf"/>
</dbReference>
<name>A0A671UXW3_SPAAU</name>
<evidence type="ECO:0000256" key="3">
    <source>
        <dbReference type="ARBA" id="ARBA00023054"/>
    </source>
</evidence>
<keyword evidence="3 4" id="KW-0175">Coiled coil</keyword>
<evidence type="ECO:0000256" key="4">
    <source>
        <dbReference type="SAM" id="Coils"/>
    </source>
</evidence>
<reference evidence="8" key="1">
    <citation type="submission" date="2021-04" db="EMBL/GenBank/DDBJ databases">
        <authorList>
            <consortium name="Wellcome Sanger Institute Data Sharing"/>
        </authorList>
    </citation>
    <scope>NUCLEOTIDE SEQUENCE [LARGE SCALE GENOMIC DNA]</scope>
</reference>
<dbReference type="GO" id="GO:0008432">
    <property type="term" value="F:JUN kinase binding"/>
    <property type="evidence" value="ECO:0007669"/>
    <property type="project" value="TreeGrafter"/>
</dbReference>
<reference evidence="8" key="3">
    <citation type="submission" date="2025-09" db="UniProtKB">
        <authorList>
            <consortium name="Ensembl"/>
        </authorList>
    </citation>
    <scope>IDENTIFICATION</scope>
</reference>
<dbReference type="Proteomes" id="UP000472265">
    <property type="component" value="Chromosome 23"/>
</dbReference>
<feature type="region of interest" description="Disordered" evidence="5">
    <location>
        <begin position="762"/>
        <end position="853"/>
    </location>
</feature>
<dbReference type="GeneTree" id="ENSGT00940000153496"/>
<evidence type="ECO:0000256" key="1">
    <source>
        <dbReference type="ARBA" id="ARBA00004496"/>
    </source>
</evidence>
<comment type="subcellular location">
    <subcellularLocation>
        <location evidence="1">Cytoplasm</location>
    </subcellularLocation>
</comment>
<dbReference type="PROSITE" id="PS51777">
    <property type="entry name" value="RH2"/>
    <property type="match status" value="1"/>
</dbReference>
<feature type="compositionally biased region" description="Polar residues" evidence="5">
    <location>
        <begin position="828"/>
        <end position="842"/>
    </location>
</feature>
<dbReference type="InterPro" id="IPR032486">
    <property type="entry name" value="JIP_LZII"/>
</dbReference>
<dbReference type="GO" id="GO:0030159">
    <property type="term" value="F:signaling receptor complex adaptor activity"/>
    <property type="evidence" value="ECO:0007669"/>
    <property type="project" value="TreeGrafter"/>
</dbReference>
<dbReference type="FunFam" id="2.130.10.10:FF:000700">
    <property type="entry name" value="Sperm-associated antigen 9a"/>
    <property type="match status" value="1"/>
</dbReference>
<dbReference type="Ensembl" id="ENSSAUT00010020409.1">
    <property type="protein sequence ID" value="ENSSAUP00010019282.1"/>
    <property type="gene ID" value="ENSSAUG00010008402.1"/>
</dbReference>
<feature type="coiled-coil region" evidence="4">
    <location>
        <begin position="60"/>
        <end position="161"/>
    </location>
</feature>
<organism evidence="8 9">
    <name type="scientific">Sparus aurata</name>
    <name type="common">Gilthead sea bream</name>
    <dbReference type="NCBI Taxonomy" id="8175"/>
    <lineage>
        <taxon>Eukaryota</taxon>
        <taxon>Metazoa</taxon>
        <taxon>Chordata</taxon>
        <taxon>Craniata</taxon>
        <taxon>Vertebrata</taxon>
        <taxon>Euteleostomi</taxon>
        <taxon>Actinopterygii</taxon>
        <taxon>Neopterygii</taxon>
        <taxon>Teleostei</taxon>
        <taxon>Neoteleostei</taxon>
        <taxon>Acanthomorphata</taxon>
        <taxon>Eupercaria</taxon>
        <taxon>Spariformes</taxon>
        <taxon>Sparidae</taxon>
        <taxon>Sparus</taxon>
    </lineage>
</organism>
<dbReference type="FunFam" id="1.20.58.1770:FF:000001">
    <property type="entry name" value="C-Jun-amino-terminal kinase-interacting protein 3 isoform X1"/>
    <property type="match status" value="1"/>
</dbReference>
<feature type="domain" description="RH1" evidence="6">
    <location>
        <begin position="6"/>
        <end position="94"/>
    </location>
</feature>
<feature type="coiled-coil region" evidence="4">
    <location>
        <begin position="367"/>
        <end position="464"/>
    </location>
</feature>